<dbReference type="Gene3D" id="3.10.28.10">
    <property type="entry name" value="Homing endonucleases"/>
    <property type="match status" value="1"/>
</dbReference>
<organism evidence="2">
    <name type="scientific">uncultured Caudovirales phage</name>
    <dbReference type="NCBI Taxonomy" id="2100421"/>
    <lineage>
        <taxon>Viruses</taxon>
        <taxon>Duplodnaviria</taxon>
        <taxon>Heunggongvirae</taxon>
        <taxon>Uroviricota</taxon>
        <taxon>Caudoviricetes</taxon>
        <taxon>Peduoviridae</taxon>
        <taxon>Maltschvirus</taxon>
        <taxon>Maltschvirus maltsch</taxon>
    </lineage>
</organism>
<feature type="domain" description="DOD-type homing endonuclease" evidence="1">
    <location>
        <begin position="129"/>
        <end position="218"/>
    </location>
</feature>
<name>A0A6J7WN65_9CAUD</name>
<dbReference type="EMBL" id="LR798271">
    <property type="protein sequence ID" value="CAB5219240.1"/>
    <property type="molecule type" value="Genomic_DNA"/>
</dbReference>
<dbReference type="GO" id="GO:0004519">
    <property type="term" value="F:endonuclease activity"/>
    <property type="evidence" value="ECO:0007669"/>
    <property type="project" value="InterPro"/>
</dbReference>
<dbReference type="SUPFAM" id="SSF55608">
    <property type="entry name" value="Homing endonucleases"/>
    <property type="match status" value="1"/>
</dbReference>
<evidence type="ECO:0000259" key="1">
    <source>
        <dbReference type="PROSITE" id="PS50819"/>
    </source>
</evidence>
<gene>
    <name evidence="2" type="ORF">UFOVP229_45</name>
</gene>
<dbReference type="InterPro" id="IPR004042">
    <property type="entry name" value="Intein_endonuc_central"/>
</dbReference>
<dbReference type="InterPro" id="IPR027434">
    <property type="entry name" value="Homing_endonucl"/>
</dbReference>
<accession>A0A6J7WN65</accession>
<dbReference type="PROSITE" id="PS50819">
    <property type="entry name" value="INTEIN_ENDONUCLEASE"/>
    <property type="match status" value="1"/>
</dbReference>
<proteinExistence type="predicted"/>
<reference evidence="2" key="1">
    <citation type="submission" date="2020-05" db="EMBL/GenBank/DDBJ databases">
        <authorList>
            <person name="Chiriac C."/>
            <person name="Salcher M."/>
            <person name="Ghai R."/>
            <person name="Kavagutti S V."/>
        </authorList>
    </citation>
    <scope>NUCLEOTIDE SEQUENCE</scope>
</reference>
<protein>
    <recommendedName>
        <fullName evidence="1">DOD-type homing endonuclease domain-containing protein</fullName>
    </recommendedName>
</protein>
<evidence type="ECO:0000313" key="2">
    <source>
        <dbReference type="EMBL" id="CAB5219240.1"/>
    </source>
</evidence>
<sequence length="293" mass="34582">MGFDARTPVPTAFGWKPAALIEPGDTVFTYDGQPTKVVSVQEYTPVACYKLWMPDSLTLVVDGRTGLPTITHQQMEILRKWGRKEKRHKEMLIEPRGPQALMEDERYKRLINCQPLQMPERELPVDPFVIGQWIFDRSKRRRDRRYDITRQLIEKYPTIPQYIPEEYFFASFNQRLNLVRGIFADMGSFNPKDCTFMYTCRNYKMLRQVQNIIESLGIATKMTQHGGEQRYHLTFKTFLKLRDDQTSNGREFYFEFRMVKKVEEVAPRKCFYIKTENPDNTVVVSEGYIPICL</sequence>